<dbReference type="PANTHER" id="PTHR30267:SF2">
    <property type="entry name" value="PROTEIN PRKA"/>
    <property type="match status" value="1"/>
</dbReference>
<dbReference type="Gene3D" id="3.40.50.300">
    <property type="entry name" value="P-loop containing nucleotide triphosphate hydrolases"/>
    <property type="match status" value="1"/>
</dbReference>
<dbReference type="PANTHER" id="PTHR30267">
    <property type="entry name" value="PROTEIN KINASE PRKA"/>
    <property type="match status" value="1"/>
</dbReference>
<keyword evidence="1" id="KW-0436">Ligase</keyword>
<dbReference type="AlphaFoldDB" id="A0A518ETV8"/>
<proteinExistence type="predicted"/>
<dbReference type="SUPFAM" id="SSF52540">
    <property type="entry name" value="P-loop containing nucleoside triphosphate hydrolases"/>
    <property type="match status" value="1"/>
</dbReference>
<evidence type="ECO:0000313" key="1">
    <source>
        <dbReference type="EMBL" id="QDV07520.1"/>
    </source>
</evidence>
<gene>
    <name evidence="1" type="primary">bchI</name>
    <name evidence="1" type="ORF">Poly30_30460</name>
</gene>
<evidence type="ECO:0000313" key="2">
    <source>
        <dbReference type="Proteomes" id="UP000320390"/>
    </source>
</evidence>
<reference evidence="1 2" key="1">
    <citation type="submission" date="2019-02" db="EMBL/GenBank/DDBJ databases">
        <title>Deep-cultivation of Planctomycetes and their phenomic and genomic characterization uncovers novel biology.</title>
        <authorList>
            <person name="Wiegand S."/>
            <person name="Jogler M."/>
            <person name="Boedeker C."/>
            <person name="Pinto D."/>
            <person name="Vollmers J."/>
            <person name="Rivas-Marin E."/>
            <person name="Kohn T."/>
            <person name="Peeters S.H."/>
            <person name="Heuer A."/>
            <person name="Rast P."/>
            <person name="Oberbeckmann S."/>
            <person name="Bunk B."/>
            <person name="Jeske O."/>
            <person name="Meyerdierks A."/>
            <person name="Storesund J.E."/>
            <person name="Kallscheuer N."/>
            <person name="Luecker S."/>
            <person name="Lage O.M."/>
            <person name="Pohl T."/>
            <person name="Merkel B.J."/>
            <person name="Hornburger P."/>
            <person name="Mueller R.-W."/>
            <person name="Bruemmer F."/>
            <person name="Labrenz M."/>
            <person name="Spormann A.M."/>
            <person name="Op den Camp H."/>
            <person name="Overmann J."/>
            <person name="Amann R."/>
            <person name="Jetten M.S.M."/>
            <person name="Mascher T."/>
            <person name="Medema M.H."/>
            <person name="Devos D.P."/>
            <person name="Kaster A.-K."/>
            <person name="Ovreas L."/>
            <person name="Rohde M."/>
            <person name="Galperin M.Y."/>
            <person name="Jogler C."/>
        </authorList>
    </citation>
    <scope>NUCLEOTIDE SEQUENCE [LARGE SCALE GENOMIC DNA]</scope>
    <source>
        <strain evidence="1 2">Poly30</strain>
    </source>
</reference>
<accession>A0A518ETV8</accession>
<keyword evidence="2" id="KW-1185">Reference proteome</keyword>
<organism evidence="1 2">
    <name type="scientific">Saltatorellus ferox</name>
    <dbReference type="NCBI Taxonomy" id="2528018"/>
    <lineage>
        <taxon>Bacteria</taxon>
        <taxon>Pseudomonadati</taxon>
        <taxon>Planctomycetota</taxon>
        <taxon>Planctomycetia</taxon>
        <taxon>Planctomycetia incertae sedis</taxon>
        <taxon>Saltatorellus</taxon>
    </lineage>
</organism>
<protein>
    <submittedName>
        <fullName evidence="1">Magnesium-chelatase 38 kDa subunit</fullName>
        <ecNumber evidence="1">6.6.1.1</ecNumber>
    </submittedName>
</protein>
<sequence length="519" mass="56271">MWGRTDYLGAMTRESATEAEPSTPVPALKTLGALRESGWSSRTVHEELRGNLILRLRKGENVFPGIVGYEDSVVPQIQNAILSGHSFILLGLRGQAKTRIARSLTGLLDEWLPAIDGSELNEDPFAPVTVPSLKLAAEAGDDLPIRWMHRSARYQEKLATPDVSVADLIGDVDPIKAATRQLTFADPEVIHFGILPRANRGLFCVNELPDLQARIQVGLLNILEEGDIQVRGFPIRMPLDLGMIFTANPEDYTNRGSIITPLRDRIASQILTHYPRDLAQAMEITTQEAWQDRGAGAVPVSIPGPIREAIDLVAFEARDSEFVDQSSGVSARLSIALFENVVSNAERRALVAGESSATVRPADLFAGVSAVTGKVELVYDGEREGIATVAKALVGKALSRAFERAFPDGYAEAEGDAGGSAPVYESLLEWFRKGGQLELDDVTSDVQHHARLAEVKGLEGLVNKHIEGAASMSVGERASLMELVLEGLHQNSLLSRDDDDSGVRIFGDMLAQMARSLGR</sequence>
<dbReference type="InterPro" id="IPR027417">
    <property type="entry name" value="P-loop_NTPase"/>
</dbReference>
<name>A0A518ETV8_9BACT</name>
<dbReference type="Proteomes" id="UP000320390">
    <property type="component" value="Chromosome"/>
</dbReference>
<dbReference type="GO" id="GO:0004672">
    <property type="term" value="F:protein kinase activity"/>
    <property type="evidence" value="ECO:0007669"/>
    <property type="project" value="TreeGrafter"/>
</dbReference>
<dbReference type="GO" id="GO:0016851">
    <property type="term" value="F:magnesium chelatase activity"/>
    <property type="evidence" value="ECO:0007669"/>
    <property type="project" value="UniProtKB-EC"/>
</dbReference>
<dbReference type="EMBL" id="CP036434">
    <property type="protein sequence ID" value="QDV07520.1"/>
    <property type="molecule type" value="Genomic_DNA"/>
</dbReference>
<dbReference type="EC" id="6.6.1.1" evidence="1"/>